<protein>
    <recommendedName>
        <fullName evidence="3">AMP phosphorylase</fullName>
        <ecNumber evidence="3">2.4.2.57</ecNumber>
    </recommendedName>
</protein>
<evidence type="ECO:0000256" key="2">
    <source>
        <dbReference type="ARBA" id="ARBA00022679"/>
    </source>
</evidence>
<dbReference type="GO" id="GO:0005829">
    <property type="term" value="C:cytosol"/>
    <property type="evidence" value="ECO:0007669"/>
    <property type="project" value="TreeGrafter"/>
</dbReference>
<dbReference type="NCBIfam" id="NF003338">
    <property type="entry name" value="PRK04350.1"/>
    <property type="match status" value="1"/>
</dbReference>
<dbReference type="Gene3D" id="2.40.40.20">
    <property type="match status" value="1"/>
</dbReference>
<dbReference type="Gene3D" id="3.90.1170.30">
    <property type="entry name" value="Pyrimidine nucleoside phosphorylase-like, C-terminal domain"/>
    <property type="match status" value="1"/>
</dbReference>
<dbReference type="GO" id="GO:0004645">
    <property type="term" value="F:1,4-alpha-oligoglucan phosphorylase activity"/>
    <property type="evidence" value="ECO:0007669"/>
    <property type="project" value="InterPro"/>
</dbReference>
<dbReference type="InterPro" id="IPR013102">
    <property type="entry name" value="PYNP_C"/>
</dbReference>
<dbReference type="GO" id="GO:0046125">
    <property type="term" value="P:pyrimidine deoxyribonucleoside metabolic process"/>
    <property type="evidence" value="ECO:0007669"/>
    <property type="project" value="InterPro"/>
</dbReference>
<dbReference type="PANTHER" id="PTHR10515">
    <property type="entry name" value="THYMIDINE PHOSPHORYLASE"/>
    <property type="match status" value="1"/>
</dbReference>
<dbReference type="InterPro" id="IPR036320">
    <property type="entry name" value="Glycosyl_Trfase_fam3_N_dom_sf"/>
</dbReference>
<comment type="caution">
    <text evidence="5">The sequence shown here is derived from an EMBL/GenBank/DDBJ whole genome shotgun (WGS) entry which is preliminary data.</text>
</comment>
<reference evidence="5" key="1">
    <citation type="journal article" date="2021" name="ISME J.">
        <title>Mercury methylation by metabolically versatile and cosmopolitan marine bacteria.</title>
        <authorList>
            <person name="Lin H."/>
            <person name="Ascher D.B."/>
            <person name="Myung Y."/>
            <person name="Lamborg C.H."/>
            <person name="Hallam S.J."/>
            <person name="Gionfriddo C.M."/>
            <person name="Holt K.E."/>
            <person name="Moreau J.W."/>
        </authorList>
    </citation>
    <scope>NUCLEOTIDE SEQUENCE</scope>
    <source>
        <strain evidence="5">SI075_bin30</strain>
    </source>
</reference>
<dbReference type="GO" id="GO:0006206">
    <property type="term" value="P:pyrimidine nucleobase metabolic process"/>
    <property type="evidence" value="ECO:0007669"/>
    <property type="project" value="InterPro"/>
</dbReference>
<evidence type="ECO:0000256" key="1">
    <source>
        <dbReference type="ARBA" id="ARBA00022676"/>
    </source>
</evidence>
<proteinExistence type="predicted"/>
<dbReference type="InterPro" id="IPR013466">
    <property type="entry name" value="Thymidine/AMP_Pase"/>
</dbReference>
<evidence type="ECO:0000313" key="5">
    <source>
        <dbReference type="EMBL" id="MBT4870104.1"/>
    </source>
</evidence>
<dbReference type="Proteomes" id="UP000722459">
    <property type="component" value="Unassembled WGS sequence"/>
</dbReference>
<sequence>MSDYSQDLKVKLFPVSTGKFVCVLNEIDAKEFGVFAGDRVEIENKRTKKRCVVIIDVTKDFVKEDSIGLFQEVTKSINANTNDKVNVKPTGRLDSVDLIKKKLNGEKLSSEELKTIVKDIADSRLSDIEASAFMAAVYMKGFDLEETTSMTKALIGNGKKINFAVKPIVDKHSIGGVNGRATMIIVPIVASAGLYIPKTSSRSITSAAGTADAMEILAPIDLSFDKIKSITKKIGGVITWGGAVDLAPADDKIIKIRHPLALDPEGMLIASVLAKKASVGSKYVVIDIPVGENVKIKDKKKALAMAKKFVEVGKENGMEIEAVVTNGDEPSGLAFGPALETKYAMEILEGIRFDNLAQKSCELAGALFELAGVSRRGQGFHKALEILESGQALKKMKEIIKAQGGKVNSSNQIILSGMNKVVKSTEEGVISKANVKALTTIARTAGAPANKLAGLMLHKIEGDKVKKGEVLFTIYAENEIKLASAYNYAMENNPFTFKKIILSTVR</sequence>
<dbReference type="InterPro" id="IPR000312">
    <property type="entry name" value="Glycosyl_Trfase_fam3"/>
</dbReference>
<keyword evidence="2 5" id="KW-0808">Transferase</keyword>
<evidence type="ECO:0000256" key="3">
    <source>
        <dbReference type="NCBIfam" id="TIGR03327"/>
    </source>
</evidence>
<evidence type="ECO:0000313" key="6">
    <source>
        <dbReference type="Proteomes" id="UP000722459"/>
    </source>
</evidence>
<evidence type="ECO:0000259" key="4">
    <source>
        <dbReference type="SMART" id="SM00941"/>
    </source>
</evidence>
<dbReference type="Pfam" id="PF07831">
    <property type="entry name" value="PYNP_C"/>
    <property type="match status" value="1"/>
</dbReference>
<dbReference type="EMBL" id="JABJNZ010000015">
    <property type="protein sequence ID" value="MBT4870104.1"/>
    <property type="molecule type" value="Genomic_DNA"/>
</dbReference>
<dbReference type="InterPro" id="IPR036566">
    <property type="entry name" value="PYNP-like_C_sf"/>
</dbReference>
<dbReference type="Pfam" id="PF02885">
    <property type="entry name" value="Glycos_trans_3N"/>
    <property type="match status" value="1"/>
</dbReference>
<dbReference type="Gene3D" id="1.20.970.50">
    <property type="match status" value="1"/>
</dbReference>
<dbReference type="NCBIfam" id="TIGR03327">
    <property type="entry name" value="AMP_phos"/>
    <property type="match status" value="1"/>
</dbReference>
<dbReference type="SUPFAM" id="SSF52418">
    <property type="entry name" value="Nucleoside phosphorylase/phosphoribosyltransferase catalytic domain"/>
    <property type="match status" value="1"/>
</dbReference>
<dbReference type="InterPro" id="IPR017459">
    <property type="entry name" value="Glycosyl_Trfase_fam3_N_dom"/>
</dbReference>
<dbReference type="AlphaFoldDB" id="A0A8T5GD98"/>
<dbReference type="Gene3D" id="3.40.1030.10">
    <property type="entry name" value="Nucleoside phosphorylase/phosphoribosyltransferase catalytic domain"/>
    <property type="match status" value="1"/>
</dbReference>
<gene>
    <name evidence="5" type="ORF">HON47_00835</name>
</gene>
<accession>A0A8T5GD98</accession>
<dbReference type="SUPFAM" id="SSF50692">
    <property type="entry name" value="ADC-like"/>
    <property type="match status" value="1"/>
</dbReference>
<name>A0A8T5GD98_9ARCH</name>
<feature type="domain" description="Pyrimidine nucleoside phosphorylase C-terminal" evidence="4">
    <location>
        <begin position="429"/>
        <end position="496"/>
    </location>
</feature>
<dbReference type="SUPFAM" id="SSF54680">
    <property type="entry name" value="Pyrimidine nucleoside phosphorylase C-terminal domain"/>
    <property type="match status" value="1"/>
</dbReference>
<dbReference type="PANTHER" id="PTHR10515:SF0">
    <property type="entry name" value="THYMIDINE PHOSPHORYLASE"/>
    <property type="match status" value="1"/>
</dbReference>
<keyword evidence="1 5" id="KW-0328">Glycosyltransferase</keyword>
<dbReference type="GO" id="GO:0016763">
    <property type="term" value="F:pentosyltransferase activity"/>
    <property type="evidence" value="ECO:0007669"/>
    <property type="project" value="InterPro"/>
</dbReference>
<dbReference type="Pfam" id="PF00591">
    <property type="entry name" value="Glycos_transf_3"/>
    <property type="match status" value="1"/>
</dbReference>
<dbReference type="InterPro" id="IPR009010">
    <property type="entry name" value="Asp_de-COase-like_dom_sf"/>
</dbReference>
<dbReference type="InterPro" id="IPR000053">
    <property type="entry name" value="Thymidine/pyrmidine_PPase"/>
</dbReference>
<dbReference type="InterPro" id="IPR035902">
    <property type="entry name" value="Nuc_phospho_transferase"/>
</dbReference>
<dbReference type="SUPFAM" id="SSF47648">
    <property type="entry name" value="Nucleoside phosphorylase/phosphoribosyltransferase N-terminal domain"/>
    <property type="match status" value="1"/>
</dbReference>
<dbReference type="SMART" id="SM00941">
    <property type="entry name" value="PYNP_C"/>
    <property type="match status" value="1"/>
</dbReference>
<dbReference type="EC" id="2.4.2.57" evidence="3"/>
<dbReference type="NCBIfam" id="TIGR02645">
    <property type="entry name" value="ARCH_P_rylase"/>
    <property type="match status" value="1"/>
</dbReference>
<organism evidence="5 6">
    <name type="scientific">Candidatus Iainarchaeum sp</name>
    <dbReference type="NCBI Taxonomy" id="3101447"/>
    <lineage>
        <taxon>Archaea</taxon>
        <taxon>Candidatus Iainarchaeota</taxon>
        <taxon>Candidatus Iainarchaeia</taxon>
        <taxon>Candidatus Iainarchaeales</taxon>
        <taxon>Candidatus Iainarchaeaceae</taxon>
        <taxon>Candidatus Iainarchaeum</taxon>
    </lineage>
</organism>
<dbReference type="InterPro" id="IPR017713">
    <property type="entry name" value="AMP_phosphorylase"/>
</dbReference>